<accession>A0ABD3DXW1</accession>
<name>A0ABD3DXW1_9LAMI</name>
<dbReference type="Proteomes" id="UP001632038">
    <property type="component" value="Unassembled WGS sequence"/>
</dbReference>
<comment type="caution">
    <text evidence="4">The sequence shown here is derived from an EMBL/GenBank/DDBJ whole genome shotgun (WGS) entry which is preliminary data.</text>
</comment>
<feature type="domain" description="SHSP" evidence="3">
    <location>
        <begin position="75"/>
        <end position="195"/>
    </location>
</feature>
<organism evidence="4 5">
    <name type="scientific">Castilleja foliolosa</name>
    <dbReference type="NCBI Taxonomy" id="1961234"/>
    <lineage>
        <taxon>Eukaryota</taxon>
        <taxon>Viridiplantae</taxon>
        <taxon>Streptophyta</taxon>
        <taxon>Embryophyta</taxon>
        <taxon>Tracheophyta</taxon>
        <taxon>Spermatophyta</taxon>
        <taxon>Magnoliopsida</taxon>
        <taxon>eudicotyledons</taxon>
        <taxon>Gunneridae</taxon>
        <taxon>Pentapetalae</taxon>
        <taxon>asterids</taxon>
        <taxon>lamiids</taxon>
        <taxon>Lamiales</taxon>
        <taxon>Orobanchaceae</taxon>
        <taxon>Pedicularideae</taxon>
        <taxon>Castillejinae</taxon>
        <taxon>Castilleja</taxon>
    </lineage>
</organism>
<reference evidence="5" key="1">
    <citation type="journal article" date="2024" name="IScience">
        <title>Strigolactones Initiate the Formation of Haustorium-like Structures in Castilleja.</title>
        <authorList>
            <person name="Buerger M."/>
            <person name="Peterson D."/>
            <person name="Chory J."/>
        </authorList>
    </citation>
    <scope>NUCLEOTIDE SEQUENCE [LARGE SCALE GENOMIC DNA]</scope>
</reference>
<dbReference type="PANTHER" id="PTHR47838:SF1">
    <property type="entry name" value="21.7 KDA CLASS VI HEAT SHOCK PROTEIN"/>
    <property type="match status" value="1"/>
</dbReference>
<keyword evidence="5" id="KW-1185">Reference proteome</keyword>
<dbReference type="PANTHER" id="PTHR47838">
    <property type="entry name" value="21.7 KDA CLASS VI HEAT SHOCK PROTEIN"/>
    <property type="match status" value="1"/>
</dbReference>
<evidence type="ECO:0000259" key="3">
    <source>
        <dbReference type="PROSITE" id="PS01031"/>
    </source>
</evidence>
<dbReference type="PROSITE" id="PS01031">
    <property type="entry name" value="SHSP"/>
    <property type="match status" value="1"/>
</dbReference>
<dbReference type="InterPro" id="IPR002068">
    <property type="entry name" value="A-crystallin/Hsp20_dom"/>
</dbReference>
<dbReference type="Pfam" id="PF00011">
    <property type="entry name" value="HSP20"/>
    <property type="match status" value="1"/>
</dbReference>
<evidence type="ECO:0000256" key="1">
    <source>
        <dbReference type="PROSITE-ProRule" id="PRU00285"/>
    </source>
</evidence>
<dbReference type="EMBL" id="JAVIJP010000009">
    <property type="protein sequence ID" value="KAL3647090.1"/>
    <property type="molecule type" value="Genomic_DNA"/>
</dbReference>
<evidence type="ECO:0000256" key="2">
    <source>
        <dbReference type="RuleBase" id="RU003616"/>
    </source>
</evidence>
<gene>
    <name evidence="4" type="ORF">CASFOL_008058</name>
</gene>
<protein>
    <recommendedName>
        <fullName evidence="3">SHSP domain-containing protein</fullName>
    </recommendedName>
</protein>
<evidence type="ECO:0000313" key="5">
    <source>
        <dbReference type="Proteomes" id="UP001632038"/>
    </source>
</evidence>
<dbReference type="InterPro" id="IPR008978">
    <property type="entry name" value="HSP20-like_chaperone"/>
</dbReference>
<dbReference type="AlphaFoldDB" id="A0ABD3DXW1"/>
<evidence type="ECO:0000313" key="4">
    <source>
        <dbReference type="EMBL" id="KAL3647090.1"/>
    </source>
</evidence>
<comment type="similarity">
    <text evidence="1 2">Belongs to the small heat shock protein (HSP20) family.</text>
</comment>
<sequence length="195" mass="22709">MTSSKQLDIQFEDHRNQKKWCYPLREDVFATVANPTVHKIFGAGSFFSPLLFGKFFDPSDAFPLWEFDPDLLLPNPHNSSHRPLDWFQTDTDYVLKAQLPAGTSNNIVQVCIENGKILEINGQFRQQKEKDESRTKDWKMNHWWEHGYVRRLELPDQADSRKTEAHLKNEVVLEIKVPKIAAAESDKTSQRKLIN</sequence>
<dbReference type="Gene3D" id="2.60.40.790">
    <property type="match status" value="1"/>
</dbReference>
<dbReference type="SUPFAM" id="SSF49764">
    <property type="entry name" value="HSP20-like chaperones"/>
    <property type="match status" value="1"/>
</dbReference>
<proteinExistence type="inferred from homology"/>